<feature type="compositionally biased region" description="Polar residues" evidence="1">
    <location>
        <begin position="1030"/>
        <end position="1042"/>
    </location>
</feature>
<dbReference type="EMBL" id="AHHD01000324">
    <property type="protein sequence ID" value="EKG15184.1"/>
    <property type="molecule type" value="Genomic_DNA"/>
</dbReference>
<reference evidence="2 3" key="1">
    <citation type="journal article" date="2012" name="BMC Genomics">
        <title>Tools to kill: Genome of one of the most destructive plant pathogenic fungi Macrophomina phaseolina.</title>
        <authorList>
            <person name="Islam M.S."/>
            <person name="Haque M.S."/>
            <person name="Islam M.M."/>
            <person name="Emdad E.M."/>
            <person name="Halim A."/>
            <person name="Hossen Q.M.M."/>
            <person name="Hossain M.Z."/>
            <person name="Ahmed B."/>
            <person name="Rahim S."/>
            <person name="Rahman M.S."/>
            <person name="Alam M.M."/>
            <person name="Hou S."/>
            <person name="Wan X."/>
            <person name="Saito J.A."/>
            <person name="Alam M."/>
        </authorList>
    </citation>
    <scope>NUCLEOTIDE SEQUENCE [LARGE SCALE GENOMIC DNA]</scope>
    <source>
        <strain evidence="2 3">MS6</strain>
    </source>
</reference>
<dbReference type="AlphaFoldDB" id="K2RYB7"/>
<proteinExistence type="predicted"/>
<dbReference type="VEuPathDB" id="FungiDB:MPH_07631"/>
<dbReference type="STRING" id="1126212.K2RYB7"/>
<evidence type="ECO:0000313" key="2">
    <source>
        <dbReference type="EMBL" id="EKG15184.1"/>
    </source>
</evidence>
<evidence type="ECO:0000313" key="3">
    <source>
        <dbReference type="Proteomes" id="UP000007129"/>
    </source>
</evidence>
<accession>K2RYB7</accession>
<feature type="compositionally biased region" description="Polar residues" evidence="1">
    <location>
        <begin position="1"/>
        <end position="15"/>
    </location>
</feature>
<feature type="compositionally biased region" description="Polar residues" evidence="1">
    <location>
        <begin position="75"/>
        <end position="92"/>
    </location>
</feature>
<protein>
    <submittedName>
        <fullName evidence="2">Uncharacterized protein</fullName>
    </submittedName>
</protein>
<name>K2RYB7_MACPH</name>
<dbReference type="InParanoid" id="K2RYB7"/>
<dbReference type="Proteomes" id="UP000007129">
    <property type="component" value="Unassembled WGS sequence"/>
</dbReference>
<gene>
    <name evidence="2" type="ORF">MPH_07631</name>
</gene>
<comment type="caution">
    <text evidence="2">The sequence shown here is derived from an EMBL/GenBank/DDBJ whole genome shotgun (WGS) entry which is preliminary data.</text>
</comment>
<sequence length="1078" mass="119976">MSLQSKFPETKSVGSLKQGIATKPSTDRPTVSGHASGESAPSNAFDTSSAAQEEPASSDFAVWSSRRAHRPDVGSTVTQQQRDGQQAESSPQIVYLEPESYQRPQDSSRPPIFDLWESGARGGFQEDLVAATDYSLPRFHHRAPAHGGSPQSALSVSAVASQYAPSTASHTSSPLSLTENVSSSLQSTIDTDFGGKALLSAGVEHLLEERSDGVFTQPDTMTTDLFSLFPFYRCTFNFLGCRFVASDETAWLVHSFSHFHRNAPPRFVECPLCDWRFQGARGGHRAWNARMSHLAAHMRCGHTLVTARPDFNLYEYLLQKRIIDYTEYLELKSYGCLRGALYKKMYASSHGRLQGARGLFTMSAQDSGYLEICVNANEFLSFVKRELDGAAQLLNVMVLVGERQNAFVTTCEDYVKRTWHNVGERFLHGLIAGLQYEKEVEMGDGDFLLSSMMSIAHGATVAMDGVQCGFSPGGSSLEERFLRFIVFGTNEHFRVVCEVLRWLISIGRIPHQDRLQSSTVEVYKAGNVHSCEAVVSPRPMEEVSEEPVDGSCWHKMFKGFILAKGFPVPDRGLQRGVELPFDLMTLLGLVLYPVSFDTGIVLKGENTVLIPSIHDEDPECVQWHFLEGGEGGDLLTWDVIKKHCRKIAPIKDFKTLQRKRTFVGYFCKAVIQLGTRDSGYGEVDWSGADYDDKTEIVLGNELVGQVGTSVMNFFTAQVSGKLLLHRTAHHRLRGAHESILDKVRNSKDLSMLLYDVNTKRAWLVPELSAILHLALAWASRQPDAQQVLVKMPHAEVHSDGGEAAYEAICRARDDLLPTHIKHETDYDKQITVIQLLASFLTRVSQIKDQQLQRRATGLKETKDIVGYEFEEIASFAENLQLRRAPIDPSTSGGWVRLISHRPEMAVIICRKLTDPIKLSGKPLCPQWSAVPEGRDFLTASIFCLKQLAKRSGDEDKLRLYNDIYCVPAKENTDTEPCGTRRWPCCNPLLELSQRPSTQALRYEPEGALIIGKAKLRRMGVLKLPWHPKGNDTTQSAPCQASGSAPPPRNGAVNISQAQRPARQIVVQDQATRFRTGQH</sequence>
<dbReference type="HOGENOM" id="CLU_286526_0_0_1"/>
<feature type="compositionally biased region" description="Polar residues" evidence="1">
    <location>
        <begin position="39"/>
        <end position="51"/>
    </location>
</feature>
<evidence type="ECO:0000256" key="1">
    <source>
        <dbReference type="SAM" id="MobiDB-lite"/>
    </source>
</evidence>
<organism evidence="2 3">
    <name type="scientific">Macrophomina phaseolina (strain MS6)</name>
    <name type="common">Charcoal rot fungus</name>
    <dbReference type="NCBI Taxonomy" id="1126212"/>
    <lineage>
        <taxon>Eukaryota</taxon>
        <taxon>Fungi</taxon>
        <taxon>Dikarya</taxon>
        <taxon>Ascomycota</taxon>
        <taxon>Pezizomycotina</taxon>
        <taxon>Dothideomycetes</taxon>
        <taxon>Dothideomycetes incertae sedis</taxon>
        <taxon>Botryosphaeriales</taxon>
        <taxon>Botryosphaeriaceae</taxon>
        <taxon>Macrophomina</taxon>
    </lineage>
</organism>
<dbReference type="eggNOG" id="ENOG502SXMF">
    <property type="taxonomic scope" value="Eukaryota"/>
</dbReference>
<feature type="region of interest" description="Disordered" evidence="1">
    <location>
        <begin position="1025"/>
        <end position="1062"/>
    </location>
</feature>
<feature type="region of interest" description="Disordered" evidence="1">
    <location>
        <begin position="1"/>
        <end position="92"/>
    </location>
</feature>
<dbReference type="OrthoDB" id="1577640at2759"/>